<name>A0A8J2KSK9_9HEXA</name>
<dbReference type="PROSITE" id="PS01180">
    <property type="entry name" value="CUB"/>
    <property type="match status" value="2"/>
</dbReference>
<dbReference type="InterPro" id="IPR000859">
    <property type="entry name" value="CUB_dom"/>
</dbReference>
<dbReference type="OrthoDB" id="6138650at2759"/>
<gene>
    <name evidence="5" type="ORF">AFUS01_LOCUS31859</name>
</gene>
<dbReference type="Proteomes" id="UP000708208">
    <property type="component" value="Unassembled WGS sequence"/>
</dbReference>
<evidence type="ECO:0000256" key="2">
    <source>
        <dbReference type="ARBA" id="ARBA00023157"/>
    </source>
</evidence>
<feature type="domain" description="CUB" evidence="4">
    <location>
        <begin position="1"/>
        <end position="89"/>
    </location>
</feature>
<protein>
    <recommendedName>
        <fullName evidence="4">CUB domain-containing protein</fullName>
    </recommendedName>
</protein>
<comment type="caution">
    <text evidence="3">Lacks conserved residue(s) required for the propagation of feature annotation.</text>
</comment>
<dbReference type="Pfam" id="PF00431">
    <property type="entry name" value="CUB"/>
    <property type="match status" value="2"/>
</dbReference>
<evidence type="ECO:0000256" key="1">
    <source>
        <dbReference type="ARBA" id="ARBA00022737"/>
    </source>
</evidence>
<organism evidence="5 6">
    <name type="scientific">Allacma fusca</name>
    <dbReference type="NCBI Taxonomy" id="39272"/>
    <lineage>
        <taxon>Eukaryota</taxon>
        <taxon>Metazoa</taxon>
        <taxon>Ecdysozoa</taxon>
        <taxon>Arthropoda</taxon>
        <taxon>Hexapoda</taxon>
        <taxon>Collembola</taxon>
        <taxon>Symphypleona</taxon>
        <taxon>Sminthuridae</taxon>
        <taxon>Allacma</taxon>
    </lineage>
</organism>
<accession>A0A8J2KSK9</accession>
<evidence type="ECO:0000256" key="3">
    <source>
        <dbReference type="PROSITE-ProRule" id="PRU00059"/>
    </source>
</evidence>
<keyword evidence="2" id="KW-1015">Disulfide bond</keyword>
<sequence length="126" mass="13907">MTVDALLSELGSKVELNVWDLDIEQAENCSYDHLRVYGGEDASSALITELCHKTTDRVQVQSHGNNMFVVFNSDFTVSGKGFYGTYNQVRGGCGGRLMAPRGVINSPNWPANYDHDDDCGWLISVD</sequence>
<feature type="non-terminal residue" evidence="5">
    <location>
        <position position="1"/>
    </location>
</feature>
<dbReference type="CDD" id="cd00041">
    <property type="entry name" value="CUB"/>
    <property type="match status" value="2"/>
</dbReference>
<proteinExistence type="predicted"/>
<keyword evidence="1" id="KW-0677">Repeat</keyword>
<dbReference type="SMART" id="SM00042">
    <property type="entry name" value="CUB"/>
    <property type="match status" value="1"/>
</dbReference>
<keyword evidence="6" id="KW-1185">Reference proteome</keyword>
<dbReference type="PANTHER" id="PTHR24251">
    <property type="entry name" value="OVOCHYMASE-RELATED"/>
    <property type="match status" value="1"/>
</dbReference>
<comment type="caution">
    <text evidence="5">The sequence shown here is derived from an EMBL/GenBank/DDBJ whole genome shotgun (WGS) entry which is preliminary data.</text>
</comment>
<feature type="domain" description="CUB" evidence="4">
    <location>
        <begin position="93"/>
        <end position="126"/>
    </location>
</feature>
<dbReference type="EMBL" id="CAJVCH010513668">
    <property type="protein sequence ID" value="CAG7821527.1"/>
    <property type="molecule type" value="Genomic_DNA"/>
</dbReference>
<evidence type="ECO:0000313" key="6">
    <source>
        <dbReference type="Proteomes" id="UP000708208"/>
    </source>
</evidence>
<reference evidence="5" key="1">
    <citation type="submission" date="2021-06" db="EMBL/GenBank/DDBJ databases">
        <authorList>
            <person name="Hodson N. C."/>
            <person name="Mongue J. A."/>
            <person name="Jaron S. K."/>
        </authorList>
    </citation>
    <scope>NUCLEOTIDE SEQUENCE</scope>
</reference>
<evidence type="ECO:0000259" key="4">
    <source>
        <dbReference type="PROSITE" id="PS01180"/>
    </source>
</evidence>
<dbReference type="AlphaFoldDB" id="A0A8J2KSK9"/>
<evidence type="ECO:0000313" key="5">
    <source>
        <dbReference type="EMBL" id="CAG7821527.1"/>
    </source>
</evidence>